<dbReference type="eggNOG" id="COG5620">
    <property type="taxonomic scope" value="Bacteria"/>
</dbReference>
<dbReference type="Pfam" id="PF08929">
    <property type="entry name" value="PoNi_C"/>
    <property type="match status" value="1"/>
</dbReference>
<dbReference type="HOGENOM" id="CLU_071487_0_0_4"/>
<protein>
    <recommendedName>
        <fullName evidence="1">PoNi C-terminal domain-containing protein</fullName>
    </recommendedName>
</protein>
<reference evidence="2 3" key="1">
    <citation type="journal article" date="2015" name="Genome Announc.">
        <title>Genome Sequence of Mushroom Soft-Rot Pathogen Janthinobacterium agaricidamnosum.</title>
        <authorList>
            <person name="Graupner K."/>
            <person name="Lackner G."/>
            <person name="Hertweck C."/>
        </authorList>
    </citation>
    <scope>NUCLEOTIDE SEQUENCE [LARGE SCALE GENOMIC DNA]</scope>
    <source>
        <strain evidence="3">NBRC 102515 / DSM 9628</strain>
    </source>
</reference>
<dbReference type="InterPro" id="IPR028983">
    <property type="entry name" value="PA2201-like_C"/>
</dbReference>
<dbReference type="KEGG" id="jag:GJA_2537"/>
<feature type="domain" description="PoNi C-terminal" evidence="1">
    <location>
        <begin position="160"/>
        <end position="264"/>
    </location>
</feature>
<accession>W0V742</accession>
<evidence type="ECO:0000313" key="2">
    <source>
        <dbReference type="EMBL" id="CDG83168.1"/>
    </source>
</evidence>
<dbReference type="AlphaFoldDB" id="W0V742"/>
<dbReference type="Proteomes" id="UP000027604">
    <property type="component" value="Chromosome I"/>
</dbReference>
<dbReference type="EMBL" id="HG322949">
    <property type="protein sequence ID" value="CDG83168.1"/>
    <property type="molecule type" value="Genomic_DNA"/>
</dbReference>
<dbReference type="InterPro" id="IPR015025">
    <property type="entry name" value="PoNi_C"/>
</dbReference>
<dbReference type="OrthoDB" id="8576337at2"/>
<keyword evidence="3" id="KW-1185">Reference proteome</keyword>
<sequence>MKEILTEEYFLNNKRELLLDYDIYDENYHGSIMVFDKLQKSLSKNEKELKEIPIYNFMIATRRRSWVAIDILATNYSAGHRLSELRSFYPSVLEYWKSYAKYDAAYDLSETESQQGFAHFSLSDNSYEKVNRMICFAILLGWENLIAEIIPIIDFNNEQKDGMLERMLAFYDKNRPAPPDECLRHLPYFKTLKIFSADKIDRPSLMAEYLEDWYEASRREPYYNAHTRDTSFWGYWSWEAAAITYLLEIDDSSYANAQFYPKDLVDFARQAKKDYSPDGVLPIANNELRAKASDPCPKAGQWQSLGAVSELRSYLQDEPMADLGSAYGLTVWKFIDD</sequence>
<dbReference type="STRING" id="1349767.GJA_2537"/>
<dbReference type="SUPFAM" id="SSF140731">
    <property type="entry name" value="PA2201 C-terminal domain-like"/>
    <property type="match status" value="1"/>
</dbReference>
<organism evidence="2 3">
    <name type="scientific">Janthinobacterium agaricidamnosum NBRC 102515 = DSM 9628</name>
    <dbReference type="NCBI Taxonomy" id="1349767"/>
    <lineage>
        <taxon>Bacteria</taxon>
        <taxon>Pseudomonadati</taxon>
        <taxon>Pseudomonadota</taxon>
        <taxon>Betaproteobacteria</taxon>
        <taxon>Burkholderiales</taxon>
        <taxon>Oxalobacteraceae</taxon>
        <taxon>Janthinobacterium</taxon>
    </lineage>
</organism>
<evidence type="ECO:0000313" key="3">
    <source>
        <dbReference type="Proteomes" id="UP000027604"/>
    </source>
</evidence>
<dbReference type="Gene3D" id="1.10.3920.10">
    <property type="entry name" value="PA2201 C-terminal domain-like"/>
    <property type="match status" value="1"/>
</dbReference>
<evidence type="ECO:0000259" key="1">
    <source>
        <dbReference type="Pfam" id="PF08929"/>
    </source>
</evidence>
<name>W0V742_9BURK</name>
<gene>
    <name evidence="2" type="ORF">GJA_2537</name>
</gene>
<dbReference type="RefSeq" id="WP_038492399.1">
    <property type="nucleotide sequence ID" value="NZ_BCTH01000083.1"/>
</dbReference>
<proteinExistence type="predicted"/>